<name>A0A941DNW1_9BURK</name>
<dbReference type="PANTHER" id="PTHR46847:SF2">
    <property type="entry name" value="ABC TRANSPORTER SUGAR-BINDING PROTEIN"/>
    <property type="match status" value="1"/>
</dbReference>
<dbReference type="GO" id="GO:0030246">
    <property type="term" value="F:carbohydrate binding"/>
    <property type="evidence" value="ECO:0007669"/>
    <property type="project" value="UniProtKB-ARBA"/>
</dbReference>
<keyword evidence="6" id="KW-1185">Reference proteome</keyword>
<dbReference type="Pfam" id="PF13407">
    <property type="entry name" value="Peripla_BP_4"/>
    <property type="match status" value="1"/>
</dbReference>
<sequence length="358" mass="40253">MPAWCLAMSVVFINPGKKDEIFWLTAARSMEAAAGDLGIQLEVIYAERNHLNALRFARQLAERPRHQRPDYLILSNDYGVGPEVLRLLEGTGIRTFFAYSGITDPRDRQKVQAPRKVYKNWIGVLEPNSEEAGYLTASAMIAKARAQGLAGSDHKLHMIAIAGDRSTTTSLKRNQGMLRAVTEQSDVVLEQQVYGEWNRAKAREQSDWLYQRYPQVRVVWAGNDLMAFGAMESWAERGGKPGSDAVFSGINTSEEAITKLRTGSLAALAGGHFIAGAYALVMLYDYHNGHDFADEGLELERSMFILFSADDAKRFQSQYGDLDFHRVDFRRFSKVLNPAVRQYQFSFRQILSPGRGRT</sequence>
<comment type="caution">
    <text evidence="5">The sequence shown here is derived from an EMBL/GenBank/DDBJ whole genome shotgun (WGS) entry which is preliminary data.</text>
</comment>
<dbReference type="Gene3D" id="3.40.50.2300">
    <property type="match status" value="2"/>
</dbReference>
<evidence type="ECO:0000313" key="5">
    <source>
        <dbReference type="EMBL" id="MBR7783230.1"/>
    </source>
</evidence>
<evidence type="ECO:0000256" key="1">
    <source>
        <dbReference type="ARBA" id="ARBA00004196"/>
    </source>
</evidence>
<dbReference type="SUPFAM" id="SSF53822">
    <property type="entry name" value="Periplasmic binding protein-like I"/>
    <property type="match status" value="1"/>
</dbReference>
<proteinExistence type="inferred from homology"/>
<dbReference type="Proteomes" id="UP000680067">
    <property type="component" value="Unassembled WGS sequence"/>
</dbReference>
<comment type="similarity">
    <text evidence="2">Belongs to the bacterial solute-binding protein 2 family.</text>
</comment>
<dbReference type="InterPro" id="IPR028082">
    <property type="entry name" value="Peripla_BP_I"/>
</dbReference>
<accession>A0A941DNW1</accession>
<reference evidence="5" key="1">
    <citation type="submission" date="2021-04" db="EMBL/GenBank/DDBJ databases">
        <title>novel species isolated from subtropical streams in China.</title>
        <authorList>
            <person name="Lu H."/>
        </authorList>
    </citation>
    <scope>NUCLEOTIDE SEQUENCE</scope>
    <source>
        <strain evidence="5">LFS511W</strain>
    </source>
</reference>
<protein>
    <submittedName>
        <fullName evidence="5">ABC transporter substrate-binding protein</fullName>
    </submittedName>
</protein>
<dbReference type="GO" id="GO:0030313">
    <property type="term" value="C:cell envelope"/>
    <property type="evidence" value="ECO:0007669"/>
    <property type="project" value="UniProtKB-SubCell"/>
</dbReference>
<evidence type="ECO:0000256" key="2">
    <source>
        <dbReference type="ARBA" id="ARBA00007639"/>
    </source>
</evidence>
<feature type="domain" description="Periplasmic binding protein" evidence="4">
    <location>
        <begin position="10"/>
        <end position="286"/>
    </location>
</feature>
<dbReference type="InterPro" id="IPR025997">
    <property type="entry name" value="SBP_2_dom"/>
</dbReference>
<evidence type="ECO:0000256" key="3">
    <source>
        <dbReference type="ARBA" id="ARBA00022729"/>
    </source>
</evidence>
<comment type="subcellular location">
    <subcellularLocation>
        <location evidence="1">Cell envelope</location>
    </subcellularLocation>
</comment>
<organism evidence="5 6">
    <name type="scientific">Undibacterium luofuense</name>
    <dbReference type="NCBI Taxonomy" id="2828733"/>
    <lineage>
        <taxon>Bacteria</taxon>
        <taxon>Pseudomonadati</taxon>
        <taxon>Pseudomonadota</taxon>
        <taxon>Betaproteobacteria</taxon>
        <taxon>Burkholderiales</taxon>
        <taxon>Oxalobacteraceae</taxon>
        <taxon>Undibacterium</taxon>
    </lineage>
</organism>
<dbReference type="CDD" id="cd06324">
    <property type="entry name" value="PBP1_ABC_sugar_binding-like"/>
    <property type="match status" value="1"/>
</dbReference>
<dbReference type="EMBL" id="JAGSPN010000010">
    <property type="protein sequence ID" value="MBR7783230.1"/>
    <property type="molecule type" value="Genomic_DNA"/>
</dbReference>
<dbReference type="PANTHER" id="PTHR46847">
    <property type="entry name" value="D-ALLOSE-BINDING PERIPLASMIC PROTEIN-RELATED"/>
    <property type="match status" value="1"/>
</dbReference>
<keyword evidence="3" id="KW-0732">Signal</keyword>
<evidence type="ECO:0000313" key="6">
    <source>
        <dbReference type="Proteomes" id="UP000680067"/>
    </source>
</evidence>
<dbReference type="AlphaFoldDB" id="A0A941DNW1"/>
<evidence type="ECO:0000259" key="4">
    <source>
        <dbReference type="Pfam" id="PF13407"/>
    </source>
</evidence>
<gene>
    <name evidence="5" type="ORF">KDM89_13840</name>
</gene>